<dbReference type="InterPro" id="IPR000551">
    <property type="entry name" value="MerR-type_HTH_dom"/>
</dbReference>
<gene>
    <name evidence="3" type="ORF">J2S08_003111</name>
</gene>
<feature type="domain" description="HTH merR-type" evidence="2">
    <location>
        <begin position="4"/>
        <end position="73"/>
    </location>
</feature>
<dbReference type="InterPro" id="IPR009061">
    <property type="entry name" value="DNA-bd_dom_put_sf"/>
</dbReference>
<dbReference type="CDD" id="cd01106">
    <property type="entry name" value="HTH_TipAL-Mta"/>
    <property type="match status" value="1"/>
</dbReference>
<dbReference type="EMBL" id="JAUSTT010000020">
    <property type="protein sequence ID" value="MDQ0177232.1"/>
    <property type="molecule type" value="Genomic_DNA"/>
</dbReference>
<comment type="caution">
    <text evidence="3">The sequence shown here is derived from an EMBL/GenBank/DDBJ whole genome shotgun (WGS) entry which is preliminary data.</text>
</comment>
<sequence>MHHYYSIGKFSEMTGVTQRTLRYYDKLNLLQPSFVSEAGRRFYRESDLIPLQQIIALKYLGFSLQEIKKLIKQTDNLSESLAFQRQLMVQKQEHLTQVIKAMDHTINILSENKELDPLIMAFLISSILTEKENLNWMKTHFPKEIYEHIISQFPEKELEWNAKSIELFERIKLALKKQDPHDEEVQHYLQQMILLLEEMLGEQLSAIQQLEIDEDDDLLPAFISPFTKQEEILLGKAFEIYYKKKEVKKNGDEKRNK</sequence>
<proteinExistence type="predicted"/>
<organism evidence="3 4">
    <name type="scientific">Bacillus chungangensis</name>
    <dbReference type="NCBI Taxonomy" id="587633"/>
    <lineage>
        <taxon>Bacteria</taxon>
        <taxon>Bacillati</taxon>
        <taxon>Bacillota</taxon>
        <taxon>Bacilli</taxon>
        <taxon>Bacillales</taxon>
        <taxon>Bacillaceae</taxon>
        <taxon>Bacillus</taxon>
    </lineage>
</organism>
<dbReference type="PANTHER" id="PTHR30204">
    <property type="entry name" value="REDOX-CYCLING DRUG-SENSING TRANSCRIPTIONAL ACTIVATOR SOXR"/>
    <property type="match status" value="1"/>
</dbReference>
<dbReference type="Proteomes" id="UP001223586">
    <property type="component" value="Unassembled WGS sequence"/>
</dbReference>
<keyword evidence="4" id="KW-1185">Reference proteome</keyword>
<evidence type="ECO:0000256" key="1">
    <source>
        <dbReference type="ARBA" id="ARBA00023125"/>
    </source>
</evidence>
<dbReference type="RefSeq" id="WP_307231056.1">
    <property type="nucleotide sequence ID" value="NZ_JAUSTT010000020.1"/>
</dbReference>
<dbReference type="Gene3D" id="1.10.1660.10">
    <property type="match status" value="1"/>
</dbReference>
<evidence type="ECO:0000313" key="4">
    <source>
        <dbReference type="Proteomes" id="UP001223586"/>
    </source>
</evidence>
<dbReference type="PANTHER" id="PTHR30204:SF96">
    <property type="entry name" value="CHROMOSOME-ANCHORING PROTEIN RACA"/>
    <property type="match status" value="1"/>
</dbReference>
<reference evidence="3 4" key="1">
    <citation type="submission" date="2023-07" db="EMBL/GenBank/DDBJ databases">
        <title>Genomic Encyclopedia of Type Strains, Phase IV (KMG-IV): sequencing the most valuable type-strain genomes for metagenomic binning, comparative biology and taxonomic classification.</title>
        <authorList>
            <person name="Goeker M."/>
        </authorList>
    </citation>
    <scope>NUCLEOTIDE SEQUENCE [LARGE SCALE GENOMIC DNA]</scope>
    <source>
        <strain evidence="3 4">DSM 23837</strain>
    </source>
</reference>
<dbReference type="InterPro" id="IPR047057">
    <property type="entry name" value="MerR_fam"/>
</dbReference>
<dbReference type="Gene3D" id="6.10.250.360">
    <property type="match status" value="1"/>
</dbReference>
<dbReference type="SUPFAM" id="SSF46955">
    <property type="entry name" value="Putative DNA-binding domain"/>
    <property type="match status" value="1"/>
</dbReference>
<evidence type="ECO:0000259" key="2">
    <source>
        <dbReference type="PROSITE" id="PS50937"/>
    </source>
</evidence>
<keyword evidence="1 3" id="KW-0238">DNA-binding</keyword>
<dbReference type="SMART" id="SM00422">
    <property type="entry name" value="HTH_MERR"/>
    <property type="match status" value="1"/>
</dbReference>
<protein>
    <submittedName>
        <fullName evidence="3">DNA-binding transcriptional MerR regulator</fullName>
    </submittedName>
</protein>
<evidence type="ECO:0000313" key="3">
    <source>
        <dbReference type="EMBL" id="MDQ0177232.1"/>
    </source>
</evidence>
<dbReference type="PROSITE" id="PS50937">
    <property type="entry name" value="HTH_MERR_2"/>
    <property type="match status" value="1"/>
</dbReference>
<dbReference type="Pfam" id="PF13411">
    <property type="entry name" value="MerR_1"/>
    <property type="match status" value="1"/>
</dbReference>
<dbReference type="GO" id="GO:0003677">
    <property type="term" value="F:DNA binding"/>
    <property type="evidence" value="ECO:0007669"/>
    <property type="project" value="UniProtKB-KW"/>
</dbReference>
<name>A0ABT9WV99_9BACI</name>
<dbReference type="PROSITE" id="PS00552">
    <property type="entry name" value="HTH_MERR_1"/>
    <property type="match status" value="1"/>
</dbReference>
<accession>A0ABT9WV99</accession>